<feature type="compositionally biased region" description="Low complexity" evidence="1">
    <location>
        <begin position="114"/>
        <end position="143"/>
    </location>
</feature>
<keyword evidence="3" id="KW-1185">Reference proteome</keyword>
<feature type="compositionally biased region" description="Low complexity" evidence="1">
    <location>
        <begin position="177"/>
        <end position="192"/>
    </location>
</feature>
<organism evidence="2 3">
    <name type="scientific">Dimargaris verticillata</name>
    <dbReference type="NCBI Taxonomy" id="2761393"/>
    <lineage>
        <taxon>Eukaryota</taxon>
        <taxon>Fungi</taxon>
        <taxon>Fungi incertae sedis</taxon>
        <taxon>Zoopagomycota</taxon>
        <taxon>Kickxellomycotina</taxon>
        <taxon>Dimargaritomycetes</taxon>
        <taxon>Dimargaritales</taxon>
        <taxon>Dimargaritaceae</taxon>
        <taxon>Dimargaris</taxon>
    </lineage>
</organism>
<evidence type="ECO:0000313" key="2">
    <source>
        <dbReference type="EMBL" id="KAJ1984375.1"/>
    </source>
</evidence>
<evidence type="ECO:0000256" key="1">
    <source>
        <dbReference type="SAM" id="MobiDB-lite"/>
    </source>
</evidence>
<accession>A0A9W8BCT6</accession>
<protein>
    <submittedName>
        <fullName evidence="2">Uncharacterized protein</fullName>
    </submittedName>
</protein>
<dbReference type="OrthoDB" id="10495258at2759"/>
<dbReference type="Proteomes" id="UP001151582">
    <property type="component" value="Unassembled WGS sequence"/>
</dbReference>
<comment type="caution">
    <text evidence="2">The sequence shown here is derived from an EMBL/GenBank/DDBJ whole genome shotgun (WGS) entry which is preliminary data.</text>
</comment>
<feature type="region of interest" description="Disordered" evidence="1">
    <location>
        <begin position="157"/>
        <end position="242"/>
    </location>
</feature>
<feature type="compositionally biased region" description="Low complexity" evidence="1">
    <location>
        <begin position="199"/>
        <end position="218"/>
    </location>
</feature>
<feature type="compositionally biased region" description="Basic residues" evidence="1">
    <location>
        <begin position="228"/>
        <end position="242"/>
    </location>
</feature>
<gene>
    <name evidence="2" type="ORF">H4R34_000691</name>
</gene>
<proteinExistence type="predicted"/>
<dbReference type="AlphaFoldDB" id="A0A9W8BCT6"/>
<feature type="region of interest" description="Disordered" evidence="1">
    <location>
        <begin position="111"/>
        <end position="143"/>
    </location>
</feature>
<sequence>MSSVSPAPRKRGRPTNPDALVQPETLFRVLDYVRTHKEGLDQLRRKDFFRQAARTLQLDLNSDLLANKYTRLLHQFNQQRDRARATGTEPSWRYYSAFIAIYGESGLTNTLRASTPAPDSQTSSTTPSSSLPSSPPYTHSPLLSRSTAMTPAALKAHNSGLSTAAKRKKKKSVANTPSAASISHAHPAQTAPTIPPTPAATTALSCFSSSTSSSPAPTIRGISEHTASTKRHRKKAKRRDKGLRKLVKRQLQQQGLILQLVQELISWQQQTTTTAQPQTFAPSNRSLSQRLKALEACVVDLKSTLDTEAT</sequence>
<dbReference type="EMBL" id="JANBQB010000021">
    <property type="protein sequence ID" value="KAJ1984375.1"/>
    <property type="molecule type" value="Genomic_DNA"/>
</dbReference>
<reference evidence="2" key="1">
    <citation type="submission" date="2022-07" db="EMBL/GenBank/DDBJ databases">
        <title>Phylogenomic reconstructions and comparative analyses of Kickxellomycotina fungi.</title>
        <authorList>
            <person name="Reynolds N.K."/>
            <person name="Stajich J.E."/>
            <person name="Barry K."/>
            <person name="Grigoriev I.V."/>
            <person name="Crous P."/>
            <person name="Smith M.E."/>
        </authorList>
    </citation>
    <scope>NUCLEOTIDE SEQUENCE</scope>
    <source>
        <strain evidence="2">RSA 567</strain>
    </source>
</reference>
<name>A0A9W8BCT6_9FUNG</name>
<evidence type="ECO:0000313" key="3">
    <source>
        <dbReference type="Proteomes" id="UP001151582"/>
    </source>
</evidence>